<gene>
    <name evidence="1" type="ORF">UFOVP1382_41</name>
</gene>
<evidence type="ECO:0000313" key="1">
    <source>
        <dbReference type="EMBL" id="CAB4203424.1"/>
    </source>
</evidence>
<name>A0A6J5S588_9CAUD</name>
<proteinExistence type="predicted"/>
<protein>
    <submittedName>
        <fullName evidence="1">Uncharacterized protein</fullName>
    </submittedName>
</protein>
<sequence>MSDIVESPVEKSRRMQPLLVEIREFIMRPREHATPTEVAEMLVIEAVLALGADRVVAIADRIKGRLGGIAAASPYTLR</sequence>
<reference evidence="1" key="1">
    <citation type="submission" date="2020-05" db="EMBL/GenBank/DDBJ databases">
        <authorList>
            <person name="Chiriac C."/>
            <person name="Salcher M."/>
            <person name="Ghai R."/>
            <person name="Kavagutti S V."/>
        </authorList>
    </citation>
    <scope>NUCLEOTIDE SEQUENCE</scope>
</reference>
<dbReference type="EMBL" id="LR797331">
    <property type="protein sequence ID" value="CAB4203424.1"/>
    <property type="molecule type" value="Genomic_DNA"/>
</dbReference>
<organism evidence="1">
    <name type="scientific">uncultured Caudovirales phage</name>
    <dbReference type="NCBI Taxonomy" id="2100421"/>
    <lineage>
        <taxon>Viruses</taxon>
        <taxon>Duplodnaviria</taxon>
        <taxon>Heunggongvirae</taxon>
        <taxon>Uroviricota</taxon>
        <taxon>Caudoviricetes</taxon>
        <taxon>Peduoviridae</taxon>
        <taxon>Maltschvirus</taxon>
        <taxon>Maltschvirus maltsch</taxon>
    </lineage>
</organism>
<accession>A0A6J5S588</accession>